<reference evidence="1" key="1">
    <citation type="journal article" date="2023" name="BMC Genomics">
        <title>Chromosome-level genome assemblies of Cutaneotrichosporon spp. (Trichosporonales, Basidiomycota) reveal imbalanced evolution between nucleotide sequences and chromosome synteny.</title>
        <authorList>
            <person name="Kobayashi Y."/>
            <person name="Kayamori A."/>
            <person name="Aoki K."/>
            <person name="Shiwa Y."/>
            <person name="Matsutani M."/>
            <person name="Fujita N."/>
            <person name="Sugita T."/>
            <person name="Iwasaki W."/>
            <person name="Tanaka N."/>
            <person name="Takashima M."/>
        </authorList>
    </citation>
    <scope>NUCLEOTIDE SEQUENCE</scope>
    <source>
        <strain evidence="1">HIS019</strain>
    </source>
</reference>
<dbReference type="Proteomes" id="UP001233271">
    <property type="component" value="Chromosome 3"/>
</dbReference>
<organism evidence="1 2">
    <name type="scientific">Cutaneotrichosporon cavernicola</name>
    <dbReference type="NCBI Taxonomy" id="279322"/>
    <lineage>
        <taxon>Eukaryota</taxon>
        <taxon>Fungi</taxon>
        <taxon>Dikarya</taxon>
        <taxon>Basidiomycota</taxon>
        <taxon>Agaricomycotina</taxon>
        <taxon>Tremellomycetes</taxon>
        <taxon>Trichosporonales</taxon>
        <taxon>Trichosporonaceae</taxon>
        <taxon>Cutaneotrichosporon</taxon>
    </lineage>
</organism>
<dbReference type="AlphaFoldDB" id="A0AA48L287"/>
<name>A0AA48L287_9TREE</name>
<evidence type="ECO:0000313" key="2">
    <source>
        <dbReference type="Proteomes" id="UP001233271"/>
    </source>
</evidence>
<proteinExistence type="predicted"/>
<sequence>MPPIDVVSAALTRLRLRDDNEGDVVLGYLAETDDSEGGLLKLWQALCLEFGLVQNPDDPAVDPKLPPLPLSKTKAKELLKTHAHISIVDYLIARDALETTGVPWGYFADLLHPSAGALTDYIRKSIKYEGRRRYRVRRRMRRRGASEEKITEVVISGSKIFPRELAKSEGLQPLLREVFQWRK</sequence>
<gene>
    <name evidence="1" type="ORF">CcaverHIS019_0303170</name>
</gene>
<accession>A0AA48L287</accession>
<dbReference type="KEGG" id="ccac:CcaHIS019_0303170"/>
<dbReference type="GeneID" id="85494117"/>
<evidence type="ECO:0000313" key="1">
    <source>
        <dbReference type="EMBL" id="BEI90247.1"/>
    </source>
</evidence>
<protein>
    <submittedName>
        <fullName evidence="1">Uncharacterized protein</fullName>
    </submittedName>
</protein>
<keyword evidence="2" id="KW-1185">Reference proteome</keyword>
<dbReference type="EMBL" id="AP028214">
    <property type="protein sequence ID" value="BEI90247.1"/>
    <property type="molecule type" value="Genomic_DNA"/>
</dbReference>
<dbReference type="RefSeq" id="XP_060455512.1">
    <property type="nucleotide sequence ID" value="XM_060598749.1"/>
</dbReference>